<keyword evidence="6" id="KW-0479">Metal-binding</keyword>
<dbReference type="Gene3D" id="3.30.1600.10">
    <property type="entry name" value="SIR2/SIRT2 'Small Domain"/>
    <property type="match status" value="1"/>
</dbReference>
<dbReference type="GO" id="GO:0017136">
    <property type="term" value="F:histone deacetylase activity, NAD-dependent"/>
    <property type="evidence" value="ECO:0007669"/>
    <property type="project" value="TreeGrafter"/>
</dbReference>
<feature type="active site" description="Proton acceptor" evidence="6">
    <location>
        <position position="143"/>
    </location>
</feature>
<proteinExistence type="inferred from homology"/>
<dbReference type="PROSITE" id="PS50305">
    <property type="entry name" value="SIRTUIN"/>
    <property type="match status" value="1"/>
</dbReference>
<dbReference type="AlphaFoldDB" id="A0A8H5AXZ1"/>
<evidence type="ECO:0000256" key="5">
    <source>
        <dbReference type="ARBA" id="ARBA00023128"/>
    </source>
</evidence>
<name>A0A8H5AXZ1_9AGAR</name>
<sequence length="299" mass="32112">MPPSTDISEFRKSLASAKNIIVLSGAGLSAPSGLKTYRGTDDSLWSNPDVVKYSSHTTFAEDPSGSWQFYHHRRVLALNAKPNAGHLAIAALNLPAVACRVIPAAISKPLHVTQNLDELSLRALQALSEDLTEAAAKRLIQIHGSLYRTRCLTCKHVRHSHDLNLSSALGEASDEANHLDIPVDRLPKCGGDNWSGSNRYGQCGGLLRPDVVWFGEVPPLMGEIARHITACDLLIIVGTSALVQPAAGFASQVQNHGGKVAVFNLNRSAHDDDADFLFLGSCEETLPNVFDIADTPPAD</sequence>
<feature type="binding site" evidence="6">
    <location>
        <position position="203"/>
    </location>
    <ligand>
        <name>Zn(2+)</name>
        <dbReference type="ChEBI" id="CHEBI:29105"/>
    </ligand>
</feature>
<dbReference type="Proteomes" id="UP000567179">
    <property type="component" value="Unassembled WGS sequence"/>
</dbReference>
<dbReference type="InterPro" id="IPR050134">
    <property type="entry name" value="NAD-dep_sirtuin_deacylases"/>
</dbReference>
<gene>
    <name evidence="8" type="ORF">D9619_003245</name>
</gene>
<dbReference type="InterPro" id="IPR026591">
    <property type="entry name" value="Sirtuin_cat_small_dom_sf"/>
</dbReference>
<dbReference type="Pfam" id="PF02146">
    <property type="entry name" value="SIR2"/>
    <property type="match status" value="1"/>
</dbReference>
<evidence type="ECO:0000256" key="2">
    <source>
        <dbReference type="ARBA" id="ARBA00006924"/>
    </source>
</evidence>
<evidence type="ECO:0000259" key="7">
    <source>
        <dbReference type="PROSITE" id="PS50305"/>
    </source>
</evidence>
<dbReference type="InterPro" id="IPR003000">
    <property type="entry name" value="Sirtuin"/>
</dbReference>
<comment type="caution">
    <text evidence="8">The sequence shown here is derived from an EMBL/GenBank/DDBJ whole genome shotgun (WGS) entry which is preliminary data.</text>
</comment>
<dbReference type="InterPro" id="IPR029035">
    <property type="entry name" value="DHS-like_NAD/FAD-binding_dom"/>
</dbReference>
<keyword evidence="3" id="KW-0808">Transferase</keyword>
<keyword evidence="9" id="KW-1185">Reference proteome</keyword>
<dbReference type="OrthoDB" id="424302at2759"/>
<comment type="subcellular location">
    <subcellularLocation>
        <location evidence="1">Mitochondrion</location>
    </subcellularLocation>
</comment>
<evidence type="ECO:0000313" key="8">
    <source>
        <dbReference type="EMBL" id="KAF5313054.1"/>
    </source>
</evidence>
<feature type="binding site" evidence="6">
    <location>
        <position position="189"/>
    </location>
    <ligand>
        <name>Zn(2+)</name>
        <dbReference type="ChEBI" id="CHEBI:29105"/>
    </ligand>
</feature>
<organism evidence="8 9">
    <name type="scientific">Psilocybe cf. subviscida</name>
    <dbReference type="NCBI Taxonomy" id="2480587"/>
    <lineage>
        <taxon>Eukaryota</taxon>
        <taxon>Fungi</taxon>
        <taxon>Dikarya</taxon>
        <taxon>Basidiomycota</taxon>
        <taxon>Agaricomycotina</taxon>
        <taxon>Agaricomycetes</taxon>
        <taxon>Agaricomycetidae</taxon>
        <taxon>Agaricales</taxon>
        <taxon>Agaricineae</taxon>
        <taxon>Strophariaceae</taxon>
        <taxon>Psilocybe</taxon>
    </lineage>
</organism>
<dbReference type="SUPFAM" id="SSF52467">
    <property type="entry name" value="DHS-like NAD/FAD-binding domain"/>
    <property type="match status" value="1"/>
</dbReference>
<keyword evidence="5" id="KW-0496">Mitochondrion</keyword>
<comment type="similarity">
    <text evidence="2">Belongs to the sirtuin family. Class I subfamily.</text>
</comment>
<dbReference type="PANTHER" id="PTHR11085:SF10">
    <property type="entry name" value="NAD-DEPENDENT PROTEIN DEACYLASE SIRTUIN-5, MITOCHONDRIAL-RELATED"/>
    <property type="match status" value="1"/>
</dbReference>
<keyword evidence="6" id="KW-0862">Zinc</keyword>
<feature type="binding site" evidence="6">
    <location>
        <position position="151"/>
    </location>
    <ligand>
        <name>Zn(2+)</name>
        <dbReference type="ChEBI" id="CHEBI:29105"/>
    </ligand>
</feature>
<dbReference type="GO" id="GO:0005634">
    <property type="term" value="C:nucleus"/>
    <property type="evidence" value="ECO:0007669"/>
    <property type="project" value="TreeGrafter"/>
</dbReference>
<feature type="binding site" evidence="6">
    <location>
        <position position="154"/>
    </location>
    <ligand>
        <name>Zn(2+)</name>
        <dbReference type="ChEBI" id="CHEBI:29105"/>
    </ligand>
</feature>
<accession>A0A8H5AXZ1</accession>
<keyword evidence="4" id="KW-0520">NAD</keyword>
<dbReference type="EMBL" id="JAACJJ010000056">
    <property type="protein sequence ID" value="KAF5313054.1"/>
    <property type="molecule type" value="Genomic_DNA"/>
</dbReference>
<reference evidence="8 9" key="1">
    <citation type="journal article" date="2020" name="ISME J.">
        <title>Uncovering the hidden diversity of litter-decomposition mechanisms in mushroom-forming fungi.</title>
        <authorList>
            <person name="Floudas D."/>
            <person name="Bentzer J."/>
            <person name="Ahren D."/>
            <person name="Johansson T."/>
            <person name="Persson P."/>
            <person name="Tunlid A."/>
        </authorList>
    </citation>
    <scope>NUCLEOTIDE SEQUENCE [LARGE SCALE GENOMIC DNA]</scope>
    <source>
        <strain evidence="8 9">CBS 101986</strain>
    </source>
</reference>
<evidence type="ECO:0000313" key="9">
    <source>
        <dbReference type="Proteomes" id="UP000567179"/>
    </source>
</evidence>
<dbReference type="GO" id="GO:0046872">
    <property type="term" value="F:metal ion binding"/>
    <property type="evidence" value="ECO:0007669"/>
    <property type="project" value="UniProtKB-KW"/>
</dbReference>
<evidence type="ECO:0000256" key="3">
    <source>
        <dbReference type="ARBA" id="ARBA00022679"/>
    </source>
</evidence>
<dbReference type="Gene3D" id="3.40.50.1220">
    <property type="entry name" value="TPP-binding domain"/>
    <property type="match status" value="1"/>
</dbReference>
<dbReference type="PANTHER" id="PTHR11085">
    <property type="entry name" value="NAD-DEPENDENT PROTEIN DEACYLASE SIRTUIN-5, MITOCHONDRIAL-RELATED"/>
    <property type="match status" value="1"/>
</dbReference>
<evidence type="ECO:0000256" key="1">
    <source>
        <dbReference type="ARBA" id="ARBA00004173"/>
    </source>
</evidence>
<protein>
    <recommendedName>
        <fullName evidence="7">Deacetylase sirtuin-type domain-containing protein</fullName>
    </recommendedName>
</protein>
<dbReference type="InterPro" id="IPR026590">
    <property type="entry name" value="Ssirtuin_cat_dom"/>
</dbReference>
<feature type="domain" description="Deacetylase sirtuin-type" evidence="7">
    <location>
        <begin position="1"/>
        <end position="299"/>
    </location>
</feature>
<evidence type="ECO:0000256" key="6">
    <source>
        <dbReference type="PROSITE-ProRule" id="PRU00236"/>
    </source>
</evidence>
<dbReference type="GO" id="GO:0005739">
    <property type="term" value="C:mitochondrion"/>
    <property type="evidence" value="ECO:0007669"/>
    <property type="project" value="UniProtKB-SubCell"/>
</dbReference>
<evidence type="ECO:0000256" key="4">
    <source>
        <dbReference type="ARBA" id="ARBA00023027"/>
    </source>
</evidence>
<dbReference type="GO" id="GO:0070403">
    <property type="term" value="F:NAD+ binding"/>
    <property type="evidence" value="ECO:0007669"/>
    <property type="project" value="InterPro"/>
</dbReference>